<organism evidence="2 3">
    <name type="scientific">Paenibacillus larvae subsp. larvae</name>
    <dbReference type="NCBI Taxonomy" id="147375"/>
    <lineage>
        <taxon>Bacteria</taxon>
        <taxon>Bacillati</taxon>
        <taxon>Bacillota</taxon>
        <taxon>Bacilli</taxon>
        <taxon>Bacillales</taxon>
        <taxon>Paenibacillaceae</taxon>
        <taxon>Paenibacillus</taxon>
    </lineage>
</organism>
<evidence type="ECO:0000313" key="2">
    <source>
        <dbReference type="EMBL" id="AVF28423.1"/>
    </source>
</evidence>
<dbReference type="PROSITE" id="PS51186">
    <property type="entry name" value="GNAT"/>
    <property type="match status" value="1"/>
</dbReference>
<reference evidence="3" key="1">
    <citation type="submission" date="2017-02" db="EMBL/GenBank/DDBJ databases">
        <title>Delineation of Paenibacillus larvae strains originating from foulbrood outbreaks.</title>
        <authorList>
            <person name="Beims H."/>
            <person name="Bunk B."/>
            <person name="Sproeer C."/>
            <person name="Mohr K.I."/>
            <person name="Pradella S."/>
            <person name="Guenther G."/>
            <person name="Rohde M."/>
            <person name="von der Ohe W."/>
            <person name="Steinert M."/>
        </authorList>
    </citation>
    <scope>NUCLEOTIDE SEQUENCE [LARGE SCALE GENOMIC DNA]</scope>
    <source>
        <strain evidence="3">Eric_III</strain>
    </source>
</reference>
<dbReference type="GeneID" id="64220669"/>
<evidence type="ECO:0000259" key="1">
    <source>
        <dbReference type="PROSITE" id="PS51186"/>
    </source>
</evidence>
<dbReference type="STRING" id="147375.BXP28_14465"/>
<feature type="domain" description="N-acetyltransferase" evidence="1">
    <location>
        <begin position="75"/>
        <end position="217"/>
    </location>
</feature>
<keyword evidence="2" id="KW-0808">Transferase</keyword>
<evidence type="ECO:0000313" key="3">
    <source>
        <dbReference type="Proteomes" id="UP000239833"/>
    </source>
</evidence>
<dbReference type="EMBL" id="CP019655">
    <property type="protein sequence ID" value="AVF28423.1"/>
    <property type="molecule type" value="Genomic_DNA"/>
</dbReference>
<gene>
    <name evidence="2" type="ORF">ERICIII_04364</name>
</gene>
<dbReference type="Proteomes" id="UP000239833">
    <property type="component" value="Chromosome"/>
</dbReference>
<dbReference type="GO" id="GO:0016747">
    <property type="term" value="F:acyltransferase activity, transferring groups other than amino-acyl groups"/>
    <property type="evidence" value="ECO:0007669"/>
    <property type="project" value="InterPro"/>
</dbReference>
<dbReference type="SUPFAM" id="SSF55729">
    <property type="entry name" value="Acyl-CoA N-acyltransferases (Nat)"/>
    <property type="match status" value="1"/>
</dbReference>
<name>A0A2L1UJ09_9BACL</name>
<dbReference type="InterPro" id="IPR016181">
    <property type="entry name" value="Acyl_CoA_acyltransferase"/>
</dbReference>
<sequence>MGLQFKKYDKKYLESCTALLRSTWGFEKKFIQPKKPELIYQYYVLSCENYSKHLDLIVDEHDDVKGILFGSIEDIDVFDEMKYKLKGLKTNLRMLFYLIRGDFGERKKALRIINAFYEVNKLGVTTNKPFDSEINLFIISPELRGMGYGKKLMDRYIEFCKENDLLSAFLWTDIGCSYNFYEKYGFRLYKQFYHDFLPKSNGNKKQPNGMTYYLEIK</sequence>
<dbReference type="CDD" id="cd04301">
    <property type="entry name" value="NAT_SF"/>
    <property type="match status" value="1"/>
</dbReference>
<dbReference type="Pfam" id="PF00583">
    <property type="entry name" value="Acetyltransf_1"/>
    <property type="match status" value="1"/>
</dbReference>
<dbReference type="AlphaFoldDB" id="A0A2L1UJ09"/>
<dbReference type="RefSeq" id="WP_077996204.1">
    <property type="nucleotide sequence ID" value="NZ_CP019655.1"/>
</dbReference>
<protein>
    <submittedName>
        <fullName evidence="2">Acetyltransferase (GNAT) family protein</fullName>
    </submittedName>
</protein>
<proteinExistence type="predicted"/>
<accession>A0A2L1UJ09</accession>
<dbReference type="Gene3D" id="3.40.630.30">
    <property type="match status" value="1"/>
</dbReference>
<dbReference type="InterPro" id="IPR000182">
    <property type="entry name" value="GNAT_dom"/>
</dbReference>